<gene>
    <name evidence="8" type="ORF">H0A36_05645</name>
</gene>
<dbReference type="RefSeq" id="WP_180567514.1">
    <property type="nucleotide sequence ID" value="NZ_JACCKB010000005.1"/>
</dbReference>
<organism evidence="8 9">
    <name type="scientific">Spartinivicinus marinus</name>
    <dbReference type="NCBI Taxonomy" id="2994442"/>
    <lineage>
        <taxon>Bacteria</taxon>
        <taxon>Pseudomonadati</taxon>
        <taxon>Pseudomonadota</taxon>
        <taxon>Gammaproteobacteria</taxon>
        <taxon>Oceanospirillales</taxon>
        <taxon>Zooshikellaceae</taxon>
        <taxon>Spartinivicinus</taxon>
    </lineage>
</organism>
<keyword evidence="5" id="KW-0411">Iron-sulfur</keyword>
<dbReference type="PANTHER" id="PTHR42859">
    <property type="entry name" value="OXIDOREDUCTASE"/>
    <property type="match status" value="1"/>
</dbReference>
<keyword evidence="9" id="KW-1185">Reference proteome</keyword>
<reference evidence="8 9" key="1">
    <citation type="submission" date="2020-07" db="EMBL/GenBank/DDBJ databases">
        <title>Endozoicomonas sp. nov., isolated from sediment.</title>
        <authorList>
            <person name="Gu T."/>
        </authorList>
    </citation>
    <scope>NUCLEOTIDE SEQUENCE [LARGE SCALE GENOMIC DNA]</scope>
    <source>
        <strain evidence="8 9">SM1973</strain>
    </source>
</reference>
<proteinExistence type="predicted"/>
<dbReference type="GO" id="GO:0046872">
    <property type="term" value="F:metal ion binding"/>
    <property type="evidence" value="ECO:0007669"/>
    <property type="project" value="UniProtKB-KW"/>
</dbReference>
<dbReference type="AlphaFoldDB" id="A0A853IDI2"/>
<dbReference type="InterPro" id="IPR000595">
    <property type="entry name" value="cNMP-bd_dom"/>
</dbReference>
<dbReference type="PROSITE" id="PS00198">
    <property type="entry name" value="4FE4S_FER_1"/>
    <property type="match status" value="1"/>
</dbReference>
<evidence type="ECO:0000256" key="1">
    <source>
        <dbReference type="ARBA" id="ARBA00022485"/>
    </source>
</evidence>
<dbReference type="Pfam" id="PF13247">
    <property type="entry name" value="Fer4_11"/>
    <property type="match status" value="1"/>
</dbReference>
<keyword evidence="2" id="KW-0479">Metal-binding</keyword>
<keyword evidence="3" id="KW-0677">Repeat</keyword>
<dbReference type="CDD" id="cd00038">
    <property type="entry name" value="CAP_ED"/>
    <property type="match status" value="1"/>
</dbReference>
<dbReference type="Gene3D" id="3.30.70.20">
    <property type="match status" value="2"/>
</dbReference>
<dbReference type="SUPFAM" id="SSF51206">
    <property type="entry name" value="cAMP-binding domain-like"/>
    <property type="match status" value="2"/>
</dbReference>
<evidence type="ECO:0000256" key="4">
    <source>
        <dbReference type="ARBA" id="ARBA00023004"/>
    </source>
</evidence>
<keyword evidence="1" id="KW-0004">4Fe-4S</keyword>
<feature type="domain" description="4Fe-4S ferredoxin-type" evidence="7">
    <location>
        <begin position="578"/>
        <end position="607"/>
    </location>
</feature>
<evidence type="ECO:0000313" key="9">
    <source>
        <dbReference type="Proteomes" id="UP000569732"/>
    </source>
</evidence>
<feature type="domain" description="4Fe-4S ferredoxin-type" evidence="7">
    <location>
        <begin position="510"/>
        <end position="538"/>
    </location>
</feature>
<name>A0A853IDI2_9GAMM</name>
<dbReference type="SUPFAM" id="SSF54862">
    <property type="entry name" value="4Fe-4S ferredoxins"/>
    <property type="match status" value="1"/>
</dbReference>
<dbReference type="InterPro" id="IPR050294">
    <property type="entry name" value="RnfB_subfamily"/>
</dbReference>
<dbReference type="PANTHER" id="PTHR42859:SF17">
    <property type="entry name" value="ELECTRON TRANSPORT PROTEIN HYDN-RELATED"/>
    <property type="match status" value="1"/>
</dbReference>
<dbReference type="InterPro" id="IPR018490">
    <property type="entry name" value="cNMP-bd_dom_sf"/>
</dbReference>
<evidence type="ECO:0000259" key="7">
    <source>
        <dbReference type="PROSITE" id="PS51379"/>
    </source>
</evidence>
<dbReference type="InterPro" id="IPR014710">
    <property type="entry name" value="RmlC-like_jellyroll"/>
</dbReference>
<dbReference type="CDD" id="cd16367">
    <property type="entry name" value="DMSOR_beta_like"/>
    <property type="match status" value="1"/>
</dbReference>
<evidence type="ECO:0000259" key="6">
    <source>
        <dbReference type="PROSITE" id="PS50042"/>
    </source>
</evidence>
<dbReference type="PROSITE" id="PS50042">
    <property type="entry name" value="CNMP_BINDING_3"/>
    <property type="match status" value="1"/>
</dbReference>
<dbReference type="Gene3D" id="2.60.120.10">
    <property type="entry name" value="Jelly Rolls"/>
    <property type="match status" value="2"/>
</dbReference>
<feature type="domain" description="4Fe-4S ferredoxin-type" evidence="7">
    <location>
        <begin position="547"/>
        <end position="577"/>
    </location>
</feature>
<evidence type="ECO:0000256" key="5">
    <source>
        <dbReference type="ARBA" id="ARBA00023014"/>
    </source>
</evidence>
<evidence type="ECO:0000256" key="2">
    <source>
        <dbReference type="ARBA" id="ARBA00022723"/>
    </source>
</evidence>
<dbReference type="EMBL" id="JACCKB010000005">
    <property type="protein sequence ID" value="NYZ65486.1"/>
    <property type="molecule type" value="Genomic_DNA"/>
</dbReference>
<dbReference type="Proteomes" id="UP000569732">
    <property type="component" value="Unassembled WGS sequence"/>
</dbReference>
<feature type="domain" description="Cyclic nucleotide-binding" evidence="6">
    <location>
        <begin position="319"/>
        <end position="431"/>
    </location>
</feature>
<evidence type="ECO:0000256" key="3">
    <source>
        <dbReference type="ARBA" id="ARBA00022737"/>
    </source>
</evidence>
<accession>A0A853IDI2</accession>
<comment type="caution">
    <text evidence="8">The sequence shown here is derived from an EMBL/GenBank/DDBJ whole genome shotgun (WGS) entry which is preliminary data.</text>
</comment>
<keyword evidence="4" id="KW-0408">Iron</keyword>
<sequence>MRQAPAGPRLLIDPAMAEDLTTPQSHSAWQLDATLLVFEPFRTMVSHHLQQRLRKLQGRYQRNLIKLGRLPRVQLPLQLQAVIELVNSLNSLWQDIQLVSHWVKNDSANEWLTAFLGKDTTEEAYQLAQKELQPLLSILLHHATIRVMEKTAVVVRQNEHAGNAYLLLAGQACTLQVKEKALFRQRPEQHPWYQRLKQNLLPSQWVERRDTRRYDAAQQVTVAQGRDSYLRIPDLTEAHQPGTPEPKLLKTGELFGAVAALQHSPHFRTIVVTSEQATLLEIRWQGVRQLARFDRGFRQFLDEQYRRHRLPALLQQQPILLGLNKSQLERLATVAELDSYGAMDWKSVSDQNSDQRKSRIEQSEPLIIKEGDYANAVIFIRAGYARKSKAYGHSERALDYLRQGDSYGFQEVLGGIQLRGQQVSELSEADLPRYSCTIRAVGYTDIIRIPARELEKVLAASKASTPHDVSQPAVLSPETLPSSQQHELLVHEASDLLEFFIDQRFIYGTQTMLINLDRCTGCDDCVRACASVHDQNPRFIRHGHQHGGFMVANACMQCSDPLCLDGCPTGAIYMNNAGTVVINDDICVGCSTCADNCPFDNIQMVKIVDEHGKPVHTSDHQGKLAPQLKATKCDMCTGQLNKPACELACPHDALRRVDIHQVEKIRDWLT</sequence>
<dbReference type="InterPro" id="IPR017900">
    <property type="entry name" value="4Fe4S_Fe_S_CS"/>
</dbReference>
<dbReference type="PROSITE" id="PS51379">
    <property type="entry name" value="4FE4S_FER_2"/>
    <property type="match status" value="3"/>
</dbReference>
<dbReference type="InterPro" id="IPR017896">
    <property type="entry name" value="4Fe4S_Fe-S-bd"/>
</dbReference>
<dbReference type="GO" id="GO:0051539">
    <property type="term" value="F:4 iron, 4 sulfur cluster binding"/>
    <property type="evidence" value="ECO:0007669"/>
    <property type="project" value="UniProtKB-KW"/>
</dbReference>
<evidence type="ECO:0000313" key="8">
    <source>
        <dbReference type="EMBL" id="NYZ65486.1"/>
    </source>
</evidence>
<protein>
    <submittedName>
        <fullName evidence="8">4Fe-4S binding protein</fullName>
    </submittedName>
</protein>